<dbReference type="InterPro" id="IPR032710">
    <property type="entry name" value="NTF2-like_dom_sf"/>
</dbReference>
<comment type="caution">
    <text evidence="1">The sequence shown here is derived from an EMBL/GenBank/DDBJ whole genome shotgun (WGS) entry which is preliminary data.</text>
</comment>
<protein>
    <submittedName>
        <fullName evidence="1">Nuclear transport factor 2 family protein</fullName>
    </submittedName>
</protein>
<dbReference type="RefSeq" id="WP_379817385.1">
    <property type="nucleotide sequence ID" value="NZ_JBHUDZ010000001.1"/>
</dbReference>
<evidence type="ECO:0000313" key="2">
    <source>
        <dbReference type="Proteomes" id="UP001597138"/>
    </source>
</evidence>
<accession>A0ABW4H7S2</accession>
<reference evidence="2" key="1">
    <citation type="journal article" date="2019" name="Int. J. Syst. Evol. Microbiol.">
        <title>The Global Catalogue of Microorganisms (GCM) 10K type strain sequencing project: providing services to taxonomists for standard genome sequencing and annotation.</title>
        <authorList>
            <consortium name="The Broad Institute Genomics Platform"/>
            <consortium name="The Broad Institute Genome Sequencing Center for Infectious Disease"/>
            <person name="Wu L."/>
            <person name="Ma J."/>
        </authorList>
    </citation>
    <scope>NUCLEOTIDE SEQUENCE [LARGE SCALE GENOMIC DNA]</scope>
    <source>
        <strain evidence="2">CCUG 70865</strain>
    </source>
</reference>
<name>A0ABW4H7S2_9FLAO</name>
<dbReference type="EMBL" id="JBHUDZ010000001">
    <property type="protein sequence ID" value="MFD1601308.1"/>
    <property type="molecule type" value="Genomic_DNA"/>
</dbReference>
<organism evidence="1 2">
    <name type="scientific">Flavobacterium artemisiae</name>
    <dbReference type="NCBI Taxonomy" id="2126556"/>
    <lineage>
        <taxon>Bacteria</taxon>
        <taxon>Pseudomonadati</taxon>
        <taxon>Bacteroidota</taxon>
        <taxon>Flavobacteriia</taxon>
        <taxon>Flavobacteriales</taxon>
        <taxon>Flavobacteriaceae</taxon>
        <taxon>Flavobacterium</taxon>
    </lineage>
</organism>
<dbReference type="Proteomes" id="UP001597138">
    <property type="component" value="Unassembled WGS sequence"/>
</dbReference>
<evidence type="ECO:0000313" key="1">
    <source>
        <dbReference type="EMBL" id="MFD1601308.1"/>
    </source>
</evidence>
<keyword evidence="2" id="KW-1185">Reference proteome</keyword>
<sequence>MIHIEKIIKNYIEGYNEFNIEKMIADFNQDIIFENVTNGEVNMSLNGIKEFKEQAEQAKSYFSSRTQTITAFNHSESQTEIEIDYQAVLAMDFPNGMKKGDELNLKGKSVFEFSGNKISKLTDLS</sequence>
<dbReference type="SUPFAM" id="SSF54427">
    <property type="entry name" value="NTF2-like"/>
    <property type="match status" value="1"/>
</dbReference>
<dbReference type="Gene3D" id="3.10.450.50">
    <property type="match status" value="1"/>
</dbReference>
<gene>
    <name evidence="1" type="ORF">ACFSC2_00995</name>
</gene>
<proteinExistence type="predicted"/>